<reference evidence="2" key="1">
    <citation type="submission" date="2016-10" db="EMBL/GenBank/DDBJ databases">
        <authorList>
            <person name="Varghese N."/>
            <person name="Submissions S."/>
        </authorList>
    </citation>
    <scope>NUCLEOTIDE SEQUENCE [LARGE SCALE GENOMIC DNA]</scope>
    <source>
        <strain evidence="2">DSM 28881</strain>
    </source>
</reference>
<dbReference type="SUPFAM" id="SSF158682">
    <property type="entry name" value="TerB-like"/>
    <property type="match status" value="1"/>
</dbReference>
<evidence type="ECO:0008006" key="3">
    <source>
        <dbReference type="Google" id="ProtNLM"/>
    </source>
</evidence>
<protein>
    <recommendedName>
        <fullName evidence="3">Tellurite resistance protein TerB</fullName>
    </recommendedName>
</protein>
<gene>
    <name evidence="1" type="ORF">SAMN05443431_106133</name>
</gene>
<evidence type="ECO:0000313" key="2">
    <source>
        <dbReference type="Proteomes" id="UP000199559"/>
    </source>
</evidence>
<keyword evidence="2" id="KW-1185">Reference proteome</keyword>
<accession>A0A1I3QHN8</accession>
<dbReference type="AlphaFoldDB" id="A0A1I3QHN8"/>
<sequence>MKNKQDSTTLFYQNLGELFYAIANADGVVEATEIETLKMVVKQAWSHSNNANIIVAMFDWLHDTKAHEAEVCFDNFLSYMTTNKVLFTPKTKALVLQTANAIASRFSGRNKSELILLAKLDIELKKI</sequence>
<dbReference type="EMBL" id="FORM01000006">
    <property type="protein sequence ID" value="SFJ33049.1"/>
    <property type="molecule type" value="Genomic_DNA"/>
</dbReference>
<dbReference type="RefSeq" id="WP_090840409.1">
    <property type="nucleotide sequence ID" value="NZ_FORM01000006.1"/>
</dbReference>
<proteinExistence type="predicted"/>
<dbReference type="Proteomes" id="UP000199559">
    <property type="component" value="Unassembled WGS sequence"/>
</dbReference>
<dbReference type="STRING" id="1144750.SAMN05443431_106133"/>
<dbReference type="InterPro" id="IPR029024">
    <property type="entry name" value="TerB-like"/>
</dbReference>
<name>A0A1I3QHN8_9FLAO</name>
<organism evidence="1 2">
    <name type="scientific">Olleya namhaensis</name>
    <dbReference type="NCBI Taxonomy" id="1144750"/>
    <lineage>
        <taxon>Bacteria</taxon>
        <taxon>Pseudomonadati</taxon>
        <taxon>Bacteroidota</taxon>
        <taxon>Flavobacteriia</taxon>
        <taxon>Flavobacteriales</taxon>
        <taxon>Flavobacteriaceae</taxon>
    </lineage>
</organism>
<evidence type="ECO:0000313" key="1">
    <source>
        <dbReference type="EMBL" id="SFJ33049.1"/>
    </source>
</evidence>